<evidence type="ECO:0000256" key="1">
    <source>
        <dbReference type="SAM" id="MobiDB-lite"/>
    </source>
</evidence>
<evidence type="ECO:0000313" key="3">
    <source>
        <dbReference type="EMBL" id="RQG88029.1"/>
    </source>
</evidence>
<dbReference type="OrthoDB" id="8588at2157"/>
<evidence type="ECO:0000259" key="2">
    <source>
        <dbReference type="SMART" id="SM00831"/>
    </source>
</evidence>
<dbReference type="SUPFAM" id="SSF81665">
    <property type="entry name" value="Calcium ATPase, transmembrane domain M"/>
    <property type="match status" value="1"/>
</dbReference>
<gene>
    <name evidence="3" type="ORF">EA462_14340</name>
</gene>
<comment type="caution">
    <text evidence="3">The sequence shown here is derived from an EMBL/GenBank/DDBJ whole genome shotgun (WGS) entry which is preliminary data.</text>
</comment>
<dbReference type="Pfam" id="PF00690">
    <property type="entry name" value="Cation_ATPase_N"/>
    <property type="match status" value="1"/>
</dbReference>
<feature type="compositionally biased region" description="Basic and acidic residues" evidence="1">
    <location>
        <begin position="12"/>
        <end position="24"/>
    </location>
</feature>
<dbReference type="InterPro" id="IPR023298">
    <property type="entry name" value="ATPase_P-typ_TM_dom_sf"/>
</dbReference>
<name>A0A3N6M5L5_9EURY</name>
<keyword evidence="4" id="KW-1185">Reference proteome</keyword>
<protein>
    <recommendedName>
        <fullName evidence="2">Cation-transporting P-type ATPase N-terminal domain-containing protein</fullName>
    </recommendedName>
</protein>
<dbReference type="AlphaFoldDB" id="A0A3N6M5L5"/>
<evidence type="ECO:0000313" key="4">
    <source>
        <dbReference type="Proteomes" id="UP000273828"/>
    </source>
</evidence>
<reference evidence="3 4" key="1">
    <citation type="submission" date="2018-10" db="EMBL/GenBank/DDBJ databases">
        <title>Natrarchaeobius chitinivorans gen. nov., sp. nov., and Natrarchaeobius haloalkaliphilus sp. nov., alkaliphilic, chitin-utilizing haloarchaea from hypersaline alkaline lakes.</title>
        <authorList>
            <person name="Sorokin D.Y."/>
            <person name="Elcheninov A.G."/>
            <person name="Kostrikina N.A."/>
            <person name="Bale N.J."/>
            <person name="Sinninghe Damste J.S."/>
            <person name="Khijniak T.V."/>
            <person name="Kublanov I.V."/>
            <person name="Toshchakov S.V."/>
        </authorList>
    </citation>
    <scope>NUCLEOTIDE SEQUENCE [LARGE SCALE GENOMIC DNA]</scope>
    <source>
        <strain evidence="3 4">AArcht-Sl</strain>
    </source>
</reference>
<dbReference type="RefSeq" id="WP_124179223.1">
    <property type="nucleotide sequence ID" value="NZ_REFY01000005.1"/>
</dbReference>
<feature type="domain" description="Cation-transporting P-type ATPase N-terminal" evidence="2">
    <location>
        <begin position="1"/>
        <end position="71"/>
    </location>
</feature>
<organism evidence="3 4">
    <name type="scientific">Natrarchaeobius halalkaliphilus</name>
    <dbReference type="NCBI Taxonomy" id="1679091"/>
    <lineage>
        <taxon>Archaea</taxon>
        <taxon>Methanobacteriati</taxon>
        <taxon>Methanobacteriota</taxon>
        <taxon>Stenosarchaea group</taxon>
        <taxon>Halobacteria</taxon>
        <taxon>Halobacteriales</taxon>
        <taxon>Natrialbaceae</taxon>
        <taxon>Natrarchaeobius</taxon>
    </lineage>
</organism>
<sequence length="85" mass="9328">MPLGDVSTALETSERGLDPEDARARLGRAGPNEIEAEEGVSPLRILFGVEPLGLVHWVQIAIAAAVFALLMALFVTVEDRYFERY</sequence>
<dbReference type="EMBL" id="REFY01000005">
    <property type="protein sequence ID" value="RQG88029.1"/>
    <property type="molecule type" value="Genomic_DNA"/>
</dbReference>
<proteinExistence type="predicted"/>
<dbReference type="Proteomes" id="UP000273828">
    <property type="component" value="Unassembled WGS sequence"/>
</dbReference>
<dbReference type="InterPro" id="IPR004014">
    <property type="entry name" value="ATPase_P-typ_cation-transptr_N"/>
</dbReference>
<dbReference type="SMART" id="SM00831">
    <property type="entry name" value="Cation_ATPase_N"/>
    <property type="match status" value="1"/>
</dbReference>
<accession>A0A3N6M5L5</accession>
<feature type="region of interest" description="Disordered" evidence="1">
    <location>
        <begin position="1"/>
        <end position="24"/>
    </location>
</feature>